<reference evidence="2 3" key="1">
    <citation type="submission" date="2014-02" db="EMBL/GenBank/DDBJ databases">
        <title>The small core and large imbalanced accessory genome model reveals a collaborative survival strategy of Sorangium cellulosum strains in nature.</title>
        <authorList>
            <person name="Han K."/>
            <person name="Peng R."/>
            <person name="Blom J."/>
            <person name="Li Y.-Z."/>
        </authorList>
    </citation>
    <scope>NUCLEOTIDE SEQUENCE [LARGE SCALE GENOMIC DNA]</scope>
    <source>
        <strain evidence="2 3">So0011-07</strain>
    </source>
</reference>
<feature type="transmembrane region" description="Helical" evidence="1">
    <location>
        <begin position="57"/>
        <end position="86"/>
    </location>
</feature>
<feature type="transmembrane region" description="Helical" evidence="1">
    <location>
        <begin position="228"/>
        <end position="250"/>
    </location>
</feature>
<feature type="transmembrane region" description="Helical" evidence="1">
    <location>
        <begin position="107"/>
        <end position="134"/>
    </location>
</feature>
<dbReference type="EMBL" id="JEMB01001071">
    <property type="protein sequence ID" value="KYF90906.1"/>
    <property type="molecule type" value="Genomic_DNA"/>
</dbReference>
<feature type="transmembrane region" description="Helical" evidence="1">
    <location>
        <begin position="18"/>
        <end position="37"/>
    </location>
</feature>
<organism evidence="2 3">
    <name type="scientific">Sorangium cellulosum</name>
    <name type="common">Polyangium cellulosum</name>
    <dbReference type="NCBI Taxonomy" id="56"/>
    <lineage>
        <taxon>Bacteria</taxon>
        <taxon>Pseudomonadati</taxon>
        <taxon>Myxococcota</taxon>
        <taxon>Polyangia</taxon>
        <taxon>Polyangiales</taxon>
        <taxon>Polyangiaceae</taxon>
        <taxon>Sorangium</taxon>
    </lineage>
</organism>
<name>A0A150SES0_SORCE</name>
<dbReference type="Proteomes" id="UP000075635">
    <property type="component" value="Unassembled WGS sequence"/>
</dbReference>
<proteinExistence type="predicted"/>
<dbReference type="AlphaFoldDB" id="A0A150SES0"/>
<comment type="caution">
    <text evidence="2">The sequence shown here is derived from an EMBL/GenBank/DDBJ whole genome shotgun (WGS) entry which is preliminary data.</text>
</comment>
<feature type="transmembrane region" description="Helical" evidence="1">
    <location>
        <begin position="178"/>
        <end position="197"/>
    </location>
</feature>
<keyword evidence="1" id="KW-1133">Transmembrane helix</keyword>
<evidence type="ECO:0000313" key="3">
    <source>
        <dbReference type="Proteomes" id="UP000075635"/>
    </source>
</evidence>
<keyword evidence="1" id="KW-0472">Membrane</keyword>
<sequence>MIRFAFLDYLASLRERKVWLVAAMFAYAVLSVPLLFARPPAHMSEAMSAWFGVEDRFALFLYLWLDLSMNKLIAVVPVVLAGGIVVRERDTGVLPVLAAKPLSLPRYFVVRALSACAVMATLHVAAQLLGALYFSWQVEGFRPGVFLAAMSVHLFAAIFATSLSAAIAVWVGRRGLGALVSLLTLFVLVGTALLGFYNPAWRRASLANPIALGAQALAHLDALRPEHLLLPMLALSALSALTIAAGALAVRRMEV</sequence>
<evidence type="ECO:0000256" key="1">
    <source>
        <dbReference type="SAM" id="Phobius"/>
    </source>
</evidence>
<accession>A0A150SES0</accession>
<keyword evidence="1" id="KW-0812">Transmembrane</keyword>
<feature type="transmembrane region" description="Helical" evidence="1">
    <location>
        <begin position="146"/>
        <end position="171"/>
    </location>
</feature>
<gene>
    <name evidence="2" type="ORF">BE17_08715</name>
</gene>
<evidence type="ECO:0000313" key="2">
    <source>
        <dbReference type="EMBL" id="KYF90906.1"/>
    </source>
</evidence>
<protein>
    <submittedName>
        <fullName evidence="2">Uncharacterized protein</fullName>
    </submittedName>
</protein>